<feature type="domain" description="CCHC-type" evidence="3">
    <location>
        <begin position="82"/>
        <end position="95"/>
    </location>
</feature>
<dbReference type="FunFam" id="1.10.340.70:FF:000001">
    <property type="entry name" value="Retrovirus-related Pol polyprotein from transposon gypsy-like Protein"/>
    <property type="match status" value="1"/>
</dbReference>
<dbReference type="InterPro" id="IPR036875">
    <property type="entry name" value="Znf_CCHC_sf"/>
</dbReference>
<sequence length="363" mass="40356">MINSSRNELAVFLKERSPGKASDMALLADKYREAHGNYDKGRRNQSCKDRTRDKNQNDKDGVAQGKSGDLPSSKTGRESRTCFVCGKSGHIAKDCWDRGKRSTDKVASVMCDSPRDDDEQTGANDGQNKPVACLVTNGTVRKLPVAEVEVDTPYLVGKVKALCMDHPIYDLILGNVEGCRDPNDPDADWVMERGTTEKVENGEKSVSAVETRAQKAKKQRNITPLKVAEGDTLNIGPEEFKKAQKLDPSLTKLFTFAKEGSVKLSKNDGKVKFVEKNDLLYREVSTPKVENGSVFCQLVVPLQFRKKVLELSHKSIMAGHLGIKKTFDRLKSHFYWPGVQSDVKRFCISCDVCQKNCTEGKCD</sequence>
<dbReference type="SMART" id="SM00343">
    <property type="entry name" value="ZnF_C2HC"/>
    <property type="match status" value="1"/>
</dbReference>
<protein>
    <recommendedName>
        <fullName evidence="3">CCHC-type domain-containing protein</fullName>
    </recommendedName>
</protein>
<dbReference type="SUPFAM" id="SSF57756">
    <property type="entry name" value="Retrovirus zinc finger-like domains"/>
    <property type="match status" value="1"/>
</dbReference>
<keyword evidence="1" id="KW-0862">Zinc</keyword>
<reference evidence="4" key="1">
    <citation type="submission" date="2021-10" db="EMBL/GenBank/DDBJ databases">
        <title>Tropical sea cucumber genome reveals ecological adaptation and Cuvierian tubules defense mechanism.</title>
        <authorList>
            <person name="Chen T."/>
        </authorList>
    </citation>
    <scope>NUCLEOTIDE SEQUENCE</scope>
    <source>
        <strain evidence="4">Nanhai2018</strain>
        <tissue evidence="4">Muscle</tissue>
    </source>
</reference>
<dbReference type="PANTHER" id="PTHR46888">
    <property type="entry name" value="ZINC KNUCKLE DOMAINCONTAINING PROTEIN-RELATED"/>
    <property type="match status" value="1"/>
</dbReference>
<evidence type="ECO:0000256" key="1">
    <source>
        <dbReference type="PROSITE-ProRule" id="PRU00047"/>
    </source>
</evidence>
<keyword evidence="1" id="KW-0479">Metal-binding</keyword>
<comment type="caution">
    <text evidence="4">The sequence shown here is derived from an EMBL/GenBank/DDBJ whole genome shotgun (WGS) entry which is preliminary data.</text>
</comment>
<dbReference type="Pfam" id="PF17921">
    <property type="entry name" value="Integrase_H2C2"/>
    <property type="match status" value="1"/>
</dbReference>
<name>A0A9Q1BIJ6_HOLLE</name>
<dbReference type="EMBL" id="JAIZAY010000016">
    <property type="protein sequence ID" value="KAJ8027167.1"/>
    <property type="molecule type" value="Genomic_DNA"/>
</dbReference>
<keyword evidence="1" id="KW-0863">Zinc-finger</keyword>
<proteinExistence type="predicted"/>
<dbReference type="PROSITE" id="PS50158">
    <property type="entry name" value="ZF_CCHC"/>
    <property type="match status" value="1"/>
</dbReference>
<dbReference type="GO" id="GO:0008270">
    <property type="term" value="F:zinc ion binding"/>
    <property type="evidence" value="ECO:0007669"/>
    <property type="project" value="UniProtKB-KW"/>
</dbReference>
<evidence type="ECO:0000259" key="3">
    <source>
        <dbReference type="PROSITE" id="PS50158"/>
    </source>
</evidence>
<evidence type="ECO:0000313" key="5">
    <source>
        <dbReference type="Proteomes" id="UP001152320"/>
    </source>
</evidence>
<dbReference type="Gene3D" id="1.10.340.70">
    <property type="match status" value="1"/>
</dbReference>
<dbReference type="Gene3D" id="4.10.60.10">
    <property type="entry name" value="Zinc finger, CCHC-type"/>
    <property type="match status" value="1"/>
</dbReference>
<gene>
    <name evidence="4" type="ORF">HOLleu_32228</name>
</gene>
<dbReference type="GO" id="GO:0003676">
    <property type="term" value="F:nucleic acid binding"/>
    <property type="evidence" value="ECO:0007669"/>
    <property type="project" value="InterPro"/>
</dbReference>
<accession>A0A9Q1BIJ6</accession>
<dbReference type="PANTHER" id="PTHR46888:SF1">
    <property type="entry name" value="RIBONUCLEASE H"/>
    <property type="match status" value="1"/>
</dbReference>
<evidence type="ECO:0000256" key="2">
    <source>
        <dbReference type="SAM" id="MobiDB-lite"/>
    </source>
</evidence>
<dbReference type="InterPro" id="IPR001878">
    <property type="entry name" value="Znf_CCHC"/>
</dbReference>
<dbReference type="AlphaFoldDB" id="A0A9Q1BIJ6"/>
<evidence type="ECO:0000313" key="4">
    <source>
        <dbReference type="EMBL" id="KAJ8027167.1"/>
    </source>
</evidence>
<dbReference type="Proteomes" id="UP001152320">
    <property type="component" value="Chromosome 16"/>
</dbReference>
<keyword evidence="5" id="KW-1185">Reference proteome</keyword>
<feature type="region of interest" description="Disordered" evidence="2">
    <location>
        <begin position="31"/>
        <end position="78"/>
    </location>
</feature>
<feature type="compositionally biased region" description="Basic and acidic residues" evidence="2">
    <location>
        <begin position="31"/>
        <end position="61"/>
    </location>
</feature>
<dbReference type="OrthoDB" id="10066033at2759"/>
<dbReference type="Pfam" id="PF00098">
    <property type="entry name" value="zf-CCHC"/>
    <property type="match status" value="1"/>
</dbReference>
<dbReference type="InterPro" id="IPR041588">
    <property type="entry name" value="Integrase_H2C2"/>
</dbReference>
<organism evidence="4 5">
    <name type="scientific">Holothuria leucospilota</name>
    <name type="common">Black long sea cucumber</name>
    <name type="synonym">Mertensiothuria leucospilota</name>
    <dbReference type="NCBI Taxonomy" id="206669"/>
    <lineage>
        <taxon>Eukaryota</taxon>
        <taxon>Metazoa</taxon>
        <taxon>Echinodermata</taxon>
        <taxon>Eleutherozoa</taxon>
        <taxon>Echinozoa</taxon>
        <taxon>Holothuroidea</taxon>
        <taxon>Aspidochirotacea</taxon>
        <taxon>Aspidochirotida</taxon>
        <taxon>Holothuriidae</taxon>
        <taxon>Holothuria</taxon>
    </lineage>
</organism>